<evidence type="ECO:0000313" key="1">
    <source>
        <dbReference type="EMBL" id="KAF4128600.1"/>
    </source>
</evidence>
<feature type="non-terminal residue" evidence="1">
    <location>
        <position position="1"/>
    </location>
</feature>
<comment type="caution">
    <text evidence="1">The sequence shown here is derived from an EMBL/GenBank/DDBJ whole genome shotgun (WGS) entry which is preliminary data.</text>
</comment>
<dbReference type="EMBL" id="JAACNO010003083">
    <property type="protein sequence ID" value="KAF4128600.1"/>
    <property type="molecule type" value="Genomic_DNA"/>
</dbReference>
<name>A0A8S9TJL2_PHYIN</name>
<protein>
    <submittedName>
        <fullName evidence="1">Uncharacterized protein</fullName>
    </submittedName>
</protein>
<dbReference type="Proteomes" id="UP000704712">
    <property type="component" value="Unassembled WGS sequence"/>
</dbReference>
<reference evidence="1" key="1">
    <citation type="submission" date="2020-03" db="EMBL/GenBank/DDBJ databases">
        <title>Hybrid Assembly of Korean Phytophthora infestans isolates.</title>
        <authorList>
            <person name="Prokchorchik M."/>
            <person name="Lee Y."/>
            <person name="Seo J."/>
            <person name="Cho J.-H."/>
            <person name="Park Y.-E."/>
            <person name="Jang D.-C."/>
            <person name="Im J.-S."/>
            <person name="Choi J.-G."/>
            <person name="Park H.-J."/>
            <person name="Lee G.-B."/>
            <person name="Lee Y.-G."/>
            <person name="Hong S.-Y."/>
            <person name="Cho K."/>
            <person name="Sohn K.H."/>
        </authorList>
    </citation>
    <scope>NUCLEOTIDE SEQUENCE</scope>
    <source>
        <strain evidence="1">KR_2_A2</strain>
    </source>
</reference>
<sequence length="121" mass="12996">SSLTQKLNGANEPLPVAQCLAKIVWTLLTTDISPHDSSMLVESLKAYVVSKSALTSCALCTELVPHNLRTNLLLCKCKAKDVASTLVDKVQICILSNVLNILEAGKHMSPTSSEMKACARD</sequence>
<proteinExistence type="predicted"/>
<organism evidence="1 2">
    <name type="scientific">Phytophthora infestans</name>
    <name type="common">Potato late blight agent</name>
    <name type="synonym">Botrytis infestans</name>
    <dbReference type="NCBI Taxonomy" id="4787"/>
    <lineage>
        <taxon>Eukaryota</taxon>
        <taxon>Sar</taxon>
        <taxon>Stramenopiles</taxon>
        <taxon>Oomycota</taxon>
        <taxon>Peronosporomycetes</taxon>
        <taxon>Peronosporales</taxon>
        <taxon>Peronosporaceae</taxon>
        <taxon>Phytophthora</taxon>
    </lineage>
</organism>
<gene>
    <name evidence="1" type="ORF">GN958_ATG22209</name>
</gene>
<accession>A0A8S9TJL2</accession>
<feature type="non-terminal residue" evidence="1">
    <location>
        <position position="121"/>
    </location>
</feature>
<evidence type="ECO:0000313" key="2">
    <source>
        <dbReference type="Proteomes" id="UP000704712"/>
    </source>
</evidence>
<dbReference type="AlphaFoldDB" id="A0A8S9TJL2"/>